<dbReference type="GO" id="GO:0006260">
    <property type="term" value="P:DNA replication"/>
    <property type="evidence" value="ECO:0007669"/>
    <property type="project" value="InterPro"/>
</dbReference>
<evidence type="ECO:0000256" key="4">
    <source>
        <dbReference type="ARBA" id="ARBA00023172"/>
    </source>
</evidence>
<evidence type="ECO:0000313" key="10">
    <source>
        <dbReference type="Proteomes" id="UP000053890"/>
    </source>
</evidence>
<feature type="compositionally biased region" description="Low complexity" evidence="8">
    <location>
        <begin position="140"/>
        <end position="153"/>
    </location>
</feature>
<protein>
    <recommendedName>
        <fullName evidence="7">Structure-specific endonuclease subunit SLX4</fullName>
    </recommendedName>
</protein>
<feature type="compositionally biased region" description="Basic and acidic residues" evidence="8">
    <location>
        <begin position="271"/>
        <end position="285"/>
    </location>
</feature>
<dbReference type="GO" id="GO:0033557">
    <property type="term" value="C:Slx1-Slx4 complex"/>
    <property type="evidence" value="ECO:0007669"/>
    <property type="project" value="InterPro"/>
</dbReference>
<dbReference type="RefSeq" id="XP_018269841.1">
    <property type="nucleotide sequence ID" value="XM_018417590.1"/>
</dbReference>
<dbReference type="OrthoDB" id="5576441at2759"/>
<dbReference type="InterPro" id="IPR018574">
    <property type="entry name" value="Structure-sp_endonuc_su_Slx4"/>
</dbReference>
<feature type="compositionally biased region" description="Basic residues" evidence="8">
    <location>
        <begin position="355"/>
        <end position="365"/>
    </location>
</feature>
<evidence type="ECO:0000256" key="5">
    <source>
        <dbReference type="ARBA" id="ARBA00023204"/>
    </source>
</evidence>
<keyword evidence="10" id="KW-1185">Reference proteome</keyword>
<feature type="region of interest" description="Disordered" evidence="8">
    <location>
        <begin position="775"/>
        <end position="794"/>
    </location>
</feature>
<feature type="region of interest" description="Disordered" evidence="8">
    <location>
        <begin position="869"/>
        <end position="915"/>
    </location>
</feature>
<dbReference type="Proteomes" id="UP000053890">
    <property type="component" value="Unassembled WGS sequence"/>
</dbReference>
<dbReference type="AlphaFoldDB" id="A0A0P9EWR8"/>
<evidence type="ECO:0000256" key="1">
    <source>
        <dbReference type="ARBA" id="ARBA00004123"/>
    </source>
</evidence>
<keyword evidence="6" id="KW-0539">Nucleus</keyword>
<evidence type="ECO:0000256" key="3">
    <source>
        <dbReference type="ARBA" id="ARBA00022763"/>
    </source>
</evidence>
<feature type="region of interest" description="Disordered" evidence="8">
    <location>
        <begin position="1"/>
        <end position="161"/>
    </location>
</feature>
<evidence type="ECO:0000256" key="2">
    <source>
        <dbReference type="ARBA" id="ARBA00006661"/>
    </source>
</evidence>
<keyword evidence="3" id="KW-0227">DNA damage</keyword>
<dbReference type="STRING" id="578459.A0A0P9EWR8"/>
<evidence type="ECO:0000256" key="7">
    <source>
        <dbReference type="ARBA" id="ARBA00029496"/>
    </source>
</evidence>
<feature type="compositionally biased region" description="Basic residues" evidence="8">
    <location>
        <begin position="889"/>
        <end position="898"/>
    </location>
</feature>
<feature type="compositionally biased region" description="Low complexity" evidence="8">
    <location>
        <begin position="392"/>
        <end position="410"/>
    </location>
</feature>
<dbReference type="OMA" id="CSTANDY"/>
<reference evidence="9 10" key="1">
    <citation type="journal article" date="2015" name="Front. Microbiol.">
        <title>Genome sequence of the plant growth promoting endophytic yeast Rhodotorula graminis WP1.</title>
        <authorList>
            <person name="Firrincieli A."/>
            <person name="Otillar R."/>
            <person name="Salamov A."/>
            <person name="Schmutz J."/>
            <person name="Khan Z."/>
            <person name="Redman R.S."/>
            <person name="Fleck N.D."/>
            <person name="Lindquist E."/>
            <person name="Grigoriev I.V."/>
            <person name="Doty S.L."/>
        </authorList>
    </citation>
    <scope>NUCLEOTIDE SEQUENCE [LARGE SCALE GENOMIC DNA]</scope>
    <source>
        <strain evidence="9 10">WP1</strain>
    </source>
</reference>
<name>A0A0P9EWR8_RHOGW</name>
<feature type="compositionally biased region" description="Low complexity" evidence="8">
    <location>
        <begin position="310"/>
        <end position="328"/>
    </location>
</feature>
<evidence type="ECO:0000256" key="8">
    <source>
        <dbReference type="SAM" id="MobiDB-lite"/>
    </source>
</evidence>
<comment type="similarity">
    <text evidence="2">Belongs to the SLX4 family.</text>
</comment>
<evidence type="ECO:0000313" key="9">
    <source>
        <dbReference type="EMBL" id="KPV73792.1"/>
    </source>
</evidence>
<sequence length="988" mass="103786">MHRRPEPVISDSEPEDTSPLPHLSAHKTASSRSSRRRTSDERPGLSTGEADGREVLVLSSASEGEDENGAKPVTSSYFSLAATKRRKRPSSGTPDDWPFAGLVDREPRRSSGLSGARHASSDSRSRSGSGAELAIPTLPSPSAAPSTAPSHSPDLAPAASTSYDIASRAGLSFVSARDLLAASGSAAPRADDTDDELLPPAQLGRASSAAVKGTSDVVVDAPKKKKKKPTPAPPRSASVESDPSIEVLEPGPRGTSASRPVKAAPRRRRADKVVADNDVVVREDSAASGGSSTGSLPPPPSEWRDRFERGASSGAHAAGASRGDSQAPAPAPTPSSSVRRKPWEDLEAKLASGQGKKKAAKPRARAVKAAKAEVVEVDELASDEDDAAVVASNGAGRASSSRSASTAAATKPRSKAVGLLPTPMALPADARLRLLSSCPLPLCDFALPTTKALSTRQTHLRTCAKKLDITAATVSDLVDAQIVALSEAADAARLARADSRTQFDEAIGRGQGAAANADVHVVGVEGFDGRDPSQWYRAIKEVQDEFDLARKKAERPREAKLERMAKEIRRERAEAAKCGSSAVQDNGEDDKPHVGAAGADDDGDDGFAAMPAATGRLRAETPAARRVVVQRADTLLGSTSARAAPTTIDSDGDDVLDFGDGPVFTCDLTPPRPTQVLEPSLFAPSTRLDSDSSVEVLEAAAATTTTTTTSGATARRSRSPFRGLLLQDPCSNRLTVKGPQLGRRRSSTNVRDSLWRAAAGRDDAALKVVLKKRRHASDDDDDCLPRPARLPAPVRRLEHTASTAANAPSAASAPASDPAAAPPDYSSLSLAALQRKAAAYGFRPSKERTVLERQLAGVWRVLHPAGASATGGAEVGASSSLSSSSPPPKKTRGRKKKVVAVEEDDMDGRAAQADDEPVGEKLRRLVVADEGLYLRVLRYEPIHLDEFVALAAKGGVKIAKPLLVRFLDEQSITFFTQDPTGGTRRRYR</sequence>
<dbReference type="GO" id="GO:0006310">
    <property type="term" value="P:DNA recombination"/>
    <property type="evidence" value="ECO:0007669"/>
    <property type="project" value="UniProtKB-KW"/>
</dbReference>
<proteinExistence type="inferred from homology"/>
<organism evidence="9 10">
    <name type="scientific">Rhodotorula graminis (strain WP1)</name>
    <dbReference type="NCBI Taxonomy" id="578459"/>
    <lineage>
        <taxon>Eukaryota</taxon>
        <taxon>Fungi</taxon>
        <taxon>Dikarya</taxon>
        <taxon>Basidiomycota</taxon>
        <taxon>Pucciniomycotina</taxon>
        <taxon>Microbotryomycetes</taxon>
        <taxon>Sporidiobolales</taxon>
        <taxon>Sporidiobolaceae</taxon>
        <taxon>Rhodotorula</taxon>
    </lineage>
</organism>
<keyword evidence="5" id="KW-0234">DNA repair</keyword>
<feature type="region of interest" description="Disordered" evidence="8">
    <location>
        <begin position="392"/>
        <end position="413"/>
    </location>
</feature>
<evidence type="ECO:0000256" key="6">
    <source>
        <dbReference type="ARBA" id="ARBA00023242"/>
    </source>
</evidence>
<feature type="region of interest" description="Disordered" evidence="8">
    <location>
        <begin position="573"/>
        <end position="604"/>
    </location>
</feature>
<feature type="compositionally biased region" description="Low complexity" evidence="8">
    <location>
        <begin position="785"/>
        <end position="794"/>
    </location>
</feature>
<comment type="subcellular location">
    <subcellularLocation>
        <location evidence="1">Nucleus</location>
    </subcellularLocation>
</comment>
<feature type="region of interest" description="Disordered" evidence="8">
    <location>
        <begin position="800"/>
        <end position="824"/>
    </location>
</feature>
<keyword evidence="4" id="KW-0233">DNA recombination</keyword>
<dbReference type="GO" id="GO:0006281">
    <property type="term" value="P:DNA repair"/>
    <property type="evidence" value="ECO:0007669"/>
    <property type="project" value="UniProtKB-KW"/>
</dbReference>
<dbReference type="GeneID" id="28978038"/>
<dbReference type="Pfam" id="PF09494">
    <property type="entry name" value="Slx4"/>
    <property type="match status" value="1"/>
</dbReference>
<dbReference type="EMBL" id="KQ474082">
    <property type="protein sequence ID" value="KPV73792.1"/>
    <property type="molecule type" value="Genomic_DNA"/>
</dbReference>
<gene>
    <name evidence="9" type="ORF">RHOBADRAFT_54973</name>
</gene>
<accession>A0A0P9EWR8</accession>
<feature type="region of interest" description="Disordered" evidence="8">
    <location>
        <begin position="183"/>
        <end position="365"/>
    </location>
</feature>
<feature type="compositionally biased region" description="Low complexity" evidence="8">
    <location>
        <begin position="286"/>
        <end position="295"/>
    </location>
</feature>